<comment type="similarity">
    <text evidence="7">Belongs to the binding-protein-dependent transport system permease family.</text>
</comment>
<evidence type="ECO:0000313" key="9">
    <source>
        <dbReference type="EMBL" id="MDQ0204636.1"/>
    </source>
</evidence>
<evidence type="ECO:0000256" key="5">
    <source>
        <dbReference type="ARBA" id="ARBA00022989"/>
    </source>
</evidence>
<sequence length="107" mass="11817">MADAIENVESGPVEALLATGAGKMQILVYAIIPQVLPEFITLSLYQWELNFRSATILGIVGAGGIGFELVTSMRLFMYPDMTTILIVIFIMVTIVDTISSYIRMKIR</sequence>
<proteinExistence type="inferred from homology"/>
<reference evidence="9 10" key="1">
    <citation type="submission" date="2023-07" db="EMBL/GenBank/DDBJ databases">
        <title>Genomic Encyclopedia of Type Strains, Phase IV (KMG-IV): sequencing the most valuable type-strain genomes for metagenomic binning, comparative biology and taxonomic classification.</title>
        <authorList>
            <person name="Goeker M."/>
        </authorList>
    </citation>
    <scope>NUCLEOTIDE SEQUENCE [LARGE SCALE GENOMIC DNA]</scope>
    <source>
        <strain evidence="9 10">DSM 16980</strain>
    </source>
</reference>
<dbReference type="EMBL" id="JAUSUE010000019">
    <property type="protein sequence ID" value="MDQ0204636.1"/>
    <property type="molecule type" value="Genomic_DNA"/>
</dbReference>
<dbReference type="PANTHER" id="PTHR30043">
    <property type="entry name" value="PHOSPHONATES TRANSPORT SYSTEM PERMEASE PROTEIN"/>
    <property type="match status" value="1"/>
</dbReference>
<organism evidence="9 10">
    <name type="scientific">Pectinatus haikarae</name>
    <dbReference type="NCBI Taxonomy" id="349096"/>
    <lineage>
        <taxon>Bacteria</taxon>
        <taxon>Bacillati</taxon>
        <taxon>Bacillota</taxon>
        <taxon>Negativicutes</taxon>
        <taxon>Selenomonadales</taxon>
        <taxon>Selenomonadaceae</taxon>
        <taxon>Pectinatus</taxon>
    </lineage>
</organism>
<evidence type="ECO:0000256" key="4">
    <source>
        <dbReference type="ARBA" id="ARBA00022692"/>
    </source>
</evidence>
<evidence type="ECO:0000256" key="2">
    <source>
        <dbReference type="ARBA" id="ARBA00022448"/>
    </source>
</evidence>
<keyword evidence="5 7" id="KW-1133">Transmembrane helix</keyword>
<keyword evidence="2 7" id="KW-0813">Transport</keyword>
<evidence type="ECO:0000256" key="3">
    <source>
        <dbReference type="ARBA" id="ARBA00022475"/>
    </source>
</evidence>
<feature type="domain" description="ABC transmembrane type-1" evidence="8">
    <location>
        <begin position="1"/>
        <end position="99"/>
    </location>
</feature>
<dbReference type="InterPro" id="IPR000515">
    <property type="entry name" value="MetI-like"/>
</dbReference>
<accession>A0ABT9Y9W6</accession>
<dbReference type="Proteomes" id="UP001239167">
    <property type="component" value="Unassembled WGS sequence"/>
</dbReference>
<dbReference type="PANTHER" id="PTHR30043:SF1">
    <property type="entry name" value="ABC TRANSPORT SYSTEM PERMEASE PROTEIN P69"/>
    <property type="match status" value="1"/>
</dbReference>
<feature type="transmembrane region" description="Helical" evidence="7">
    <location>
        <begin position="26"/>
        <end position="45"/>
    </location>
</feature>
<keyword evidence="3" id="KW-1003">Cell membrane</keyword>
<keyword evidence="4 7" id="KW-0812">Transmembrane</keyword>
<evidence type="ECO:0000313" key="10">
    <source>
        <dbReference type="Proteomes" id="UP001239167"/>
    </source>
</evidence>
<comment type="caution">
    <text evidence="9">The sequence shown here is derived from an EMBL/GenBank/DDBJ whole genome shotgun (WGS) entry which is preliminary data.</text>
</comment>
<gene>
    <name evidence="9" type="ORF">J2S01_002368</name>
</gene>
<dbReference type="Gene3D" id="1.10.3720.10">
    <property type="entry name" value="MetI-like"/>
    <property type="match status" value="1"/>
</dbReference>
<evidence type="ECO:0000256" key="6">
    <source>
        <dbReference type="ARBA" id="ARBA00023136"/>
    </source>
</evidence>
<feature type="transmembrane region" description="Helical" evidence="7">
    <location>
        <begin position="57"/>
        <end position="77"/>
    </location>
</feature>
<dbReference type="InterPro" id="IPR035906">
    <property type="entry name" value="MetI-like_sf"/>
</dbReference>
<dbReference type="PROSITE" id="PS50928">
    <property type="entry name" value="ABC_TM1"/>
    <property type="match status" value="1"/>
</dbReference>
<dbReference type="Pfam" id="PF00528">
    <property type="entry name" value="BPD_transp_1"/>
    <property type="match status" value="1"/>
</dbReference>
<dbReference type="RefSeq" id="WP_307224930.1">
    <property type="nucleotide sequence ID" value="NZ_CP116940.1"/>
</dbReference>
<keyword evidence="6 7" id="KW-0472">Membrane</keyword>
<protein>
    <submittedName>
        <fullName evidence="9">ABC-type phosphate/phosphonate transport system permease subunit</fullName>
    </submittedName>
</protein>
<name>A0ABT9Y9W6_9FIRM</name>
<comment type="subcellular location">
    <subcellularLocation>
        <location evidence="1 7">Cell membrane</location>
        <topology evidence="1 7">Multi-pass membrane protein</topology>
    </subcellularLocation>
</comment>
<evidence type="ECO:0000256" key="7">
    <source>
        <dbReference type="RuleBase" id="RU363032"/>
    </source>
</evidence>
<keyword evidence="10" id="KW-1185">Reference proteome</keyword>
<feature type="transmembrane region" description="Helical" evidence="7">
    <location>
        <begin position="83"/>
        <end position="102"/>
    </location>
</feature>
<evidence type="ECO:0000256" key="1">
    <source>
        <dbReference type="ARBA" id="ARBA00004651"/>
    </source>
</evidence>
<evidence type="ECO:0000259" key="8">
    <source>
        <dbReference type="PROSITE" id="PS50928"/>
    </source>
</evidence>
<dbReference type="SUPFAM" id="SSF161098">
    <property type="entry name" value="MetI-like"/>
    <property type="match status" value="1"/>
</dbReference>